<dbReference type="PROSITE" id="PS51375">
    <property type="entry name" value="PPR"/>
    <property type="match status" value="1"/>
</dbReference>
<sequence>MPLPRPQRLPSSPLCGQATCSHIHSQKRTVCAATAFQPVLYRTTLRVAKHQRVFPLWRHKEVPQIVFPADADTAQQQHRAQKPKADANQQRLPGWDSLLRTIEEDPALPRNRAERDLKRQQRKKERLRSRGYLDEHMVLASTTAINQQLRNRSAKEQTEYIQNLYLSTLQQFDRSRGGPVHHYALFPQAVTRIISSCFTSGRVDLAQAVLDAYATDAKRMAAEGSDGKSALTSNPFNTLMQAYARAGKQEQVQTVLKQMVTAGVAPTSRTYSILINACGVDQIDTALQILDIMIQSNMRPSQLILNHVLDLCFQAGGAHRQQSAKVFNHLLTLYPVQPGSRTGPNSTTVSILLRQCQGDDDMESVFNDIKAWSLLRSPGVQEDLLRTAVRIKPPLQALSCALDWANRLAGLGVPLSPEATNVVLEAYATNGDLVKGLELAERMRHQDMDASHREGILLRGVGRPQNSAENGTSLAPVVDQRGQDQVAWRIWNGLRERPEALTRKKFIEIVSAMGRAADYRGLWYLHNLMMAKSRKPTPLETSSPSSSLSSSPSSSLTKPTDAESTLFSRIDPTDPHLHRAFIRAFGARLGAADPTSAAHAFTHAPNDEHTALSLLGTIHSRREATPLLNALLALALARDTPLTPTTLATAFGRVLERARNPRFPPMAFSPATQLHTIGVWDLNAKGPRPKEQVQMAQTAVVRAAAHGVAAAAKSIRQGSDVDLAVAALEKWILGAEATGGAGEKEEREGSANVDGALKELEAWTLDTAPAESNAAEPQPGPTQF</sequence>
<feature type="region of interest" description="Disordered" evidence="3">
    <location>
        <begin position="535"/>
        <end position="569"/>
    </location>
</feature>
<keyword evidence="5" id="KW-1185">Reference proteome</keyword>
<dbReference type="InterPro" id="IPR002885">
    <property type="entry name" value="PPR_rpt"/>
</dbReference>
<evidence type="ECO:0000313" key="4">
    <source>
        <dbReference type="EMBL" id="TPX55419.1"/>
    </source>
</evidence>
<evidence type="ECO:0008006" key="6">
    <source>
        <dbReference type="Google" id="ProtNLM"/>
    </source>
</evidence>
<dbReference type="Proteomes" id="UP000318582">
    <property type="component" value="Unassembled WGS sequence"/>
</dbReference>
<dbReference type="InterPro" id="IPR011990">
    <property type="entry name" value="TPR-like_helical_dom_sf"/>
</dbReference>
<evidence type="ECO:0000256" key="1">
    <source>
        <dbReference type="ARBA" id="ARBA00022737"/>
    </source>
</evidence>
<organism evidence="4 5">
    <name type="scientific">Powellomyces hirtus</name>
    <dbReference type="NCBI Taxonomy" id="109895"/>
    <lineage>
        <taxon>Eukaryota</taxon>
        <taxon>Fungi</taxon>
        <taxon>Fungi incertae sedis</taxon>
        <taxon>Chytridiomycota</taxon>
        <taxon>Chytridiomycota incertae sedis</taxon>
        <taxon>Chytridiomycetes</taxon>
        <taxon>Spizellomycetales</taxon>
        <taxon>Powellomycetaceae</taxon>
        <taxon>Powellomyces</taxon>
    </lineage>
</organism>
<feature type="region of interest" description="Disordered" evidence="3">
    <location>
        <begin position="106"/>
        <end position="127"/>
    </location>
</feature>
<keyword evidence="1" id="KW-0677">Repeat</keyword>
<evidence type="ECO:0000256" key="3">
    <source>
        <dbReference type="SAM" id="MobiDB-lite"/>
    </source>
</evidence>
<comment type="caution">
    <text evidence="4">The sequence shown here is derived from an EMBL/GenBank/DDBJ whole genome shotgun (WGS) entry which is preliminary data.</text>
</comment>
<evidence type="ECO:0000256" key="2">
    <source>
        <dbReference type="PROSITE-ProRule" id="PRU00708"/>
    </source>
</evidence>
<evidence type="ECO:0000313" key="5">
    <source>
        <dbReference type="Proteomes" id="UP000318582"/>
    </source>
</evidence>
<reference evidence="4 5" key="1">
    <citation type="journal article" date="2019" name="Sci. Rep.">
        <title>Comparative genomics of chytrid fungi reveal insights into the obligate biotrophic and pathogenic lifestyle of Synchytrium endobioticum.</title>
        <authorList>
            <person name="van de Vossenberg B.T.L.H."/>
            <person name="Warris S."/>
            <person name="Nguyen H.D.T."/>
            <person name="van Gent-Pelzer M.P.E."/>
            <person name="Joly D.L."/>
            <person name="van de Geest H.C."/>
            <person name="Bonants P.J.M."/>
            <person name="Smith D.S."/>
            <person name="Levesque C.A."/>
            <person name="van der Lee T.A.J."/>
        </authorList>
    </citation>
    <scope>NUCLEOTIDE SEQUENCE [LARGE SCALE GENOMIC DNA]</scope>
    <source>
        <strain evidence="4 5">CBS 809.83</strain>
    </source>
</reference>
<dbReference type="PANTHER" id="PTHR47942:SF63">
    <property type="entry name" value="PENTATRICOPEPTIDE REPEAT-CONTAINING PROTEIN"/>
    <property type="match status" value="1"/>
</dbReference>
<protein>
    <recommendedName>
        <fullName evidence="6">Pentacotripeptide-repeat region of PRORP domain-containing protein</fullName>
    </recommendedName>
</protein>
<gene>
    <name evidence="4" type="ORF">PhCBS80983_g05325</name>
</gene>
<dbReference type="PANTHER" id="PTHR47942">
    <property type="entry name" value="TETRATRICOPEPTIDE REPEAT (TPR)-LIKE SUPERFAMILY PROTEIN-RELATED"/>
    <property type="match status" value="1"/>
</dbReference>
<accession>A0A507DUJ1</accession>
<feature type="repeat" description="PPR" evidence="2">
    <location>
        <begin position="232"/>
        <end position="266"/>
    </location>
</feature>
<name>A0A507DUJ1_9FUNG</name>
<proteinExistence type="predicted"/>
<dbReference type="Pfam" id="PF13041">
    <property type="entry name" value="PPR_2"/>
    <property type="match status" value="1"/>
</dbReference>
<feature type="compositionally biased region" description="Low complexity" evidence="3">
    <location>
        <begin position="536"/>
        <end position="557"/>
    </location>
</feature>
<dbReference type="InterPro" id="IPR051222">
    <property type="entry name" value="PPR/CCM1_RNA-binding"/>
</dbReference>
<dbReference type="STRING" id="109895.A0A507DUJ1"/>
<dbReference type="Gene3D" id="1.25.40.10">
    <property type="entry name" value="Tetratricopeptide repeat domain"/>
    <property type="match status" value="1"/>
</dbReference>
<feature type="region of interest" description="Disordered" evidence="3">
    <location>
        <begin position="738"/>
        <end position="784"/>
    </location>
</feature>
<dbReference type="EMBL" id="QEAQ01000110">
    <property type="protein sequence ID" value="TPX55419.1"/>
    <property type="molecule type" value="Genomic_DNA"/>
</dbReference>
<dbReference type="AlphaFoldDB" id="A0A507DUJ1"/>